<evidence type="ECO:0000259" key="2">
    <source>
        <dbReference type="Pfam" id="PF07615"/>
    </source>
</evidence>
<dbReference type="InterPro" id="IPR011522">
    <property type="entry name" value="Thiamin/HMP-bd_put_YkoF"/>
</dbReference>
<dbReference type="eggNOG" id="ENOG502ZBT9">
    <property type="taxonomic scope" value="Bacteria"/>
</dbReference>
<evidence type="ECO:0000313" key="3">
    <source>
        <dbReference type="EMBL" id="SDQ27978.1"/>
    </source>
</evidence>
<reference evidence="3 4" key="1">
    <citation type="submission" date="2016-10" db="EMBL/GenBank/DDBJ databases">
        <authorList>
            <person name="de Groot N.N."/>
        </authorList>
    </citation>
    <scope>NUCLEOTIDE SEQUENCE [LARGE SCALE GENOMIC DNA]</scope>
    <source>
        <strain evidence="3 4">DSM 22788</strain>
    </source>
</reference>
<dbReference type="EMBL" id="FNKB01000001">
    <property type="protein sequence ID" value="SDQ27978.1"/>
    <property type="molecule type" value="Genomic_DNA"/>
</dbReference>
<feature type="compositionally biased region" description="Low complexity" evidence="1">
    <location>
        <begin position="8"/>
        <end position="33"/>
    </location>
</feature>
<gene>
    <name evidence="3" type="ORF">SAMN04488565_1849</name>
</gene>
<dbReference type="InterPro" id="IPR029756">
    <property type="entry name" value="MTH1187/YkoF-like"/>
</dbReference>
<proteinExistence type="predicted"/>
<accession>A0A1H0ZKG9</accession>
<feature type="region of interest" description="Disordered" evidence="1">
    <location>
        <begin position="1"/>
        <end position="38"/>
    </location>
</feature>
<feature type="domain" description="Thiamin/hydroxymethyl pyrimidine-binding YkoF putative" evidence="2">
    <location>
        <begin position="186"/>
        <end position="251"/>
    </location>
</feature>
<dbReference type="Proteomes" id="UP000182690">
    <property type="component" value="Unassembled WGS sequence"/>
</dbReference>
<dbReference type="SUPFAM" id="SSF89957">
    <property type="entry name" value="MTH1187/YkoF-like"/>
    <property type="match status" value="1"/>
</dbReference>
<dbReference type="AlphaFoldDB" id="A0A1H0ZKG9"/>
<feature type="domain" description="Thiamin/hydroxymethyl pyrimidine-binding YkoF putative" evidence="2">
    <location>
        <begin position="46"/>
        <end position="124"/>
    </location>
</feature>
<dbReference type="STRING" id="1079994.SAMN04488565_1849"/>
<organism evidence="3 4">
    <name type="scientific">Leucobacter chromiiresistens</name>
    <dbReference type="NCBI Taxonomy" id="1079994"/>
    <lineage>
        <taxon>Bacteria</taxon>
        <taxon>Bacillati</taxon>
        <taxon>Actinomycetota</taxon>
        <taxon>Actinomycetes</taxon>
        <taxon>Micrococcales</taxon>
        <taxon>Microbacteriaceae</taxon>
        <taxon>Leucobacter</taxon>
    </lineage>
</organism>
<dbReference type="RefSeq" id="WP_010157432.1">
    <property type="nucleotide sequence ID" value="NZ_FNKB01000001.1"/>
</dbReference>
<name>A0A1H0ZKG9_9MICO</name>
<dbReference type="Pfam" id="PF07615">
    <property type="entry name" value="Ykof"/>
    <property type="match status" value="2"/>
</dbReference>
<sequence>MTTDTHQTPPSDAPDTPATPATPASDTPAIPASGMPAVPTPEQYGVGARFTLSVYDSDYVRIILQALEAADATGLAVETNDISTCITGAEQRVLQYLEQVITAAARSGAHLSAAILLSRGCPGELQCALPPGVDAVGAEPIRLPDSGVRARAHWSLYPLLDARTASSHGSAAATAASGTGEARPADHMTPIYAAIEQAKTAGVYSGSDHYATRLDGDLAAVLTTAANAWIGVGAVIQHVVTHLTVSINSPSLRGAPGAGHPEPGPLA</sequence>
<evidence type="ECO:0000256" key="1">
    <source>
        <dbReference type="SAM" id="MobiDB-lite"/>
    </source>
</evidence>
<evidence type="ECO:0000313" key="4">
    <source>
        <dbReference type="Proteomes" id="UP000182690"/>
    </source>
</evidence>
<protein>
    <submittedName>
        <fullName evidence="3">YKOF-related Family</fullName>
    </submittedName>
</protein>
<dbReference type="Gene3D" id="3.30.70.930">
    <property type="match status" value="2"/>
</dbReference>